<reference evidence="4 5" key="1">
    <citation type="submission" date="2014-06" db="EMBL/GenBank/DDBJ databases">
        <authorList>
            <person name="Bishop-Lilly K.A."/>
            <person name="Broomall S.M."/>
            <person name="Chain P.S."/>
            <person name="Chertkov O."/>
            <person name="Coyne S.R."/>
            <person name="Daligault H.E."/>
            <person name="Davenport K.W."/>
            <person name="Erkkila T."/>
            <person name="Frey K.G."/>
            <person name="Gibbons H.S."/>
            <person name="Gu W."/>
            <person name="Jaissle J."/>
            <person name="Johnson S.L."/>
            <person name="Koroleva G.I."/>
            <person name="Ladner J.T."/>
            <person name="Lo C.-C."/>
            <person name="Minogue T.D."/>
            <person name="Munk C."/>
            <person name="Palacios G.F."/>
            <person name="Redden C.L."/>
            <person name="Rosenzweig C.N."/>
            <person name="Scholz M.B."/>
            <person name="Teshima H."/>
            <person name="Xu Y."/>
        </authorList>
    </citation>
    <scope>NUCLEOTIDE SEQUENCE [LARGE SCALE GENOMIC DNA]</scope>
    <source>
        <strain evidence="4 5">EO147</strain>
    </source>
</reference>
<dbReference type="Proteomes" id="UP000029424">
    <property type="component" value="Chromosome 1"/>
</dbReference>
<comment type="similarity">
    <text evidence="1">Belongs to the 'phage' integrase family.</text>
</comment>
<dbReference type="InterPro" id="IPR025166">
    <property type="entry name" value="Integrase_DNA_bind_dom"/>
</dbReference>
<proteinExistence type="inferred from homology"/>
<evidence type="ECO:0000256" key="1">
    <source>
        <dbReference type="ARBA" id="ARBA00008857"/>
    </source>
</evidence>
<dbReference type="GO" id="GO:0015074">
    <property type="term" value="P:DNA integration"/>
    <property type="evidence" value="ECO:0007669"/>
    <property type="project" value="UniProtKB-KW"/>
</dbReference>
<dbReference type="AlphaFoldDB" id="A0AAI8B3J3"/>
<name>A0AAI8B3J3_9BURK</name>
<keyword evidence="5" id="KW-1185">Reference proteome</keyword>
<protein>
    <recommendedName>
        <fullName evidence="3">Integrase DNA-binding domain-containing protein</fullName>
    </recommendedName>
</protein>
<keyword evidence="2" id="KW-0229">DNA integration</keyword>
<dbReference type="PANTHER" id="PTHR30629">
    <property type="entry name" value="PROPHAGE INTEGRASE"/>
    <property type="match status" value="1"/>
</dbReference>
<dbReference type="EMBL" id="CP008726">
    <property type="protein sequence ID" value="AIO65418.1"/>
    <property type="molecule type" value="Genomic_DNA"/>
</dbReference>
<accession>A0AAI8B3J3</accession>
<dbReference type="PANTHER" id="PTHR30629:SF2">
    <property type="entry name" value="PROPHAGE INTEGRASE INTS-RELATED"/>
    <property type="match status" value="1"/>
</dbReference>
<dbReference type="KEGG" id="bok:DM82_1710"/>
<evidence type="ECO:0000313" key="5">
    <source>
        <dbReference type="Proteomes" id="UP000029424"/>
    </source>
</evidence>
<gene>
    <name evidence="4" type="ORF">DM82_1710</name>
</gene>
<feature type="domain" description="Integrase DNA-binding" evidence="3">
    <location>
        <begin position="2"/>
        <end position="68"/>
    </location>
</feature>
<dbReference type="InterPro" id="IPR050808">
    <property type="entry name" value="Phage_Integrase"/>
</dbReference>
<evidence type="ECO:0000256" key="2">
    <source>
        <dbReference type="ARBA" id="ARBA00022908"/>
    </source>
</evidence>
<organism evidence="4 5">
    <name type="scientific">Burkholderia oklahomensis</name>
    <dbReference type="NCBI Taxonomy" id="342113"/>
    <lineage>
        <taxon>Bacteria</taxon>
        <taxon>Pseudomonadati</taxon>
        <taxon>Pseudomonadota</taxon>
        <taxon>Betaproteobacteria</taxon>
        <taxon>Burkholderiales</taxon>
        <taxon>Burkholderiaceae</taxon>
        <taxon>Burkholderia</taxon>
        <taxon>pseudomallei group</taxon>
    </lineage>
</organism>
<evidence type="ECO:0000259" key="3">
    <source>
        <dbReference type="Pfam" id="PF13356"/>
    </source>
</evidence>
<dbReference type="Pfam" id="PF13356">
    <property type="entry name" value="Arm-DNA-bind_3"/>
    <property type="match status" value="1"/>
</dbReference>
<sequence>MLTDAALRNLKPKSKIYKASDRDGMYVTVSPSGTVTFRYDYRFNGRRETLTLGRYGPDGISLAMARELLLVLQP</sequence>
<dbReference type="Gene3D" id="3.30.160.390">
    <property type="entry name" value="Integrase, DNA-binding domain"/>
    <property type="match status" value="1"/>
</dbReference>
<evidence type="ECO:0000313" key="4">
    <source>
        <dbReference type="EMBL" id="AIO65418.1"/>
    </source>
</evidence>
<dbReference type="InterPro" id="IPR038488">
    <property type="entry name" value="Integrase_DNA-bd_sf"/>
</dbReference>